<dbReference type="Pfam" id="PF20416">
    <property type="entry name" value="UTP20"/>
    <property type="match status" value="1"/>
</dbReference>
<evidence type="ECO:0000259" key="4">
    <source>
        <dbReference type="Pfam" id="PF23099"/>
    </source>
</evidence>
<reference evidence="6" key="1">
    <citation type="submission" date="2016-05" db="EMBL/GenBank/DDBJ databases">
        <title>Comparative genomics of biotechnologically important yeasts.</title>
        <authorList>
            <consortium name="DOE Joint Genome Institute"/>
            <person name="Riley R."/>
            <person name="Haridas S."/>
            <person name="Wolfe K.H."/>
            <person name="Lopes M.R."/>
            <person name="Hittinger C.T."/>
            <person name="Goker M."/>
            <person name="Salamov A."/>
            <person name="Wisecaver J."/>
            <person name="Long T.M."/>
            <person name="Aerts A.L."/>
            <person name="Barry K."/>
            <person name="Choi C."/>
            <person name="Clum A."/>
            <person name="Coughlan A.Y."/>
            <person name="Deshpande S."/>
            <person name="Douglass A.P."/>
            <person name="Hanson S.J."/>
            <person name="Klenk H.-P."/>
            <person name="Labutti K."/>
            <person name="Lapidus A."/>
            <person name="Lindquist E."/>
            <person name="Lipzen A."/>
            <person name="Meier-Kolthoff J.P."/>
            <person name="Ohm R.A."/>
            <person name="Otillar R.P."/>
            <person name="Pangilinan J."/>
            <person name="Peng Y."/>
            <person name="Rokas A."/>
            <person name="Rosa C.A."/>
            <person name="Scheuner C."/>
            <person name="Sibirny A.A."/>
            <person name="Slot J.C."/>
            <person name="Stielow J.B."/>
            <person name="Sun H."/>
            <person name="Kurtzman C.P."/>
            <person name="Blackwell M."/>
            <person name="Grigoriev I.V."/>
            <person name="Jeffries T.W."/>
        </authorList>
    </citation>
    <scope>NUCLEOTIDE SEQUENCE [LARGE SCALE GENOMIC DNA]</scope>
    <source>
        <strain evidence="6">NRRL Y-1933</strain>
    </source>
</reference>
<dbReference type="PANTHER" id="PTHR17695:SF11">
    <property type="entry name" value="SMALL SUBUNIT PROCESSOME COMPONENT 20 HOMOLOG"/>
    <property type="match status" value="1"/>
</dbReference>
<dbReference type="EMBL" id="KV454542">
    <property type="protein sequence ID" value="ODV66588.1"/>
    <property type="molecule type" value="Genomic_DNA"/>
</dbReference>
<gene>
    <name evidence="5" type="ORF">HYPBUDRAFT_111484</name>
</gene>
<feature type="domain" description="U3 small nucleolar RNA-associated protein 20" evidence="3">
    <location>
        <begin position="1647"/>
        <end position="1862"/>
    </location>
</feature>
<dbReference type="STRING" id="984485.A0A1E4RH53"/>
<dbReference type="GO" id="GO:0005737">
    <property type="term" value="C:cytoplasm"/>
    <property type="evidence" value="ECO:0007669"/>
    <property type="project" value="EnsemblFungi"/>
</dbReference>
<dbReference type="GO" id="GO:0000472">
    <property type="term" value="P:endonucleolytic cleavage to generate mature 5'-end of SSU-rRNA from (SSU-rRNA, 5.8S rRNA, LSU-rRNA)"/>
    <property type="evidence" value="ECO:0007669"/>
    <property type="project" value="EnsemblFungi"/>
</dbReference>
<sequence length="2540" mass="289854">MSLKHSKVKKTQSTRRHAFASFRERVDSMKIEPSLNLTKRVHDFVEVSHFLTTLNHWKEVNVSGDFTDFLDEIESLVQTLPQLLYYQNKVFQSLVKHIKINDANSIQPLLELLSQFIHDLGPDFLPHYEEYLKLVTDLACSVNPNDLQNNKNSSNILEWCFNCLAFSFKYLSRSLVNDLIPTFENLLPTLSLTKKTYISRFSAEALSFLIRKSKSDSLDSMITYSFNNQIDLIINNQSYRESLVTLYAESMMSTSGNFHSKSSLILSKLVDHSLLLNDSKDSLSKGSIISIICDIILNLFNHGNPDACDKFYNLIINYLNELLDKDLNLQLLLSVSQILSTLSFAESGKKIKSWNPIISVLIKLINKIQNSSHESNSSLLNSLVYNFIILFRNGNNQEITRFHKTLFDSIISLNNASHFLVFADSNLSISESKLLSFGIANHIQNFINKLSSKNFQSFDNLKKLAFFLNRLSAKESTLLNSIIIPHEVQDVIISELESFSKIASHDDLLEIYWRILVLKYNTKFVNLPTQYFIKLIKQLFNESFKLDSKLSHDLIGITIDLLTMSLSINSNPKLSNEIFDIVLLSNNFSRFKESPILMNSLKNFISTSHASLGDKLSLIANATIISVSDNLSSPNPKARLNSIELMIKLTSTVHSSDEISPILQQIQIIEQIPLTISNSRDLELRIRNLANTFKSLESPLDIEKKSISNYMIGLLTNKFKPCWDGVYKSLPFISESCSQYLWSLFSYLLKFDFNSQDSTYCDLTSVFDDNDEGSLADWQPNNYRIHDNFKHINDEFLSKYQNATVSIMDFAHELRGDSLYEYMLRSRVIQSLSVVPSIAESRSEELVPLVLKNNDENDNDENSNSPHWSVKDRTSLISVFSKFKNLNKIHDRDAFKAHIMDMLSHRQSQMQEVALDVLMNWKIPGVNKYKDNLKNLLDDTIFRDEVTKLVVKGSDSTIEDQDYPTVVPVILRLLFGRAQGASKTTSKIGKKFAVFSVLPNFPDQYIKEFLEIGSSRTSYEAYFSGDLDLDSVDSFEIRRILGYVHLLEEAYGSLGYKYKEVLESTIQPLLFSLIVAQDKIDKLKGEEDIIFVKSIRSIRQNGLKCFETLFKLLGPKFEWDQYVGLIYNSIIKARLEKFSDENIQQPSSVLKIILGWIESDNVNEFLYIDDFAPVKAVVSLLFNQHLKESVLSVVLEFCIKALTRNKIDDDRYFTLAAILVDSLLQNLPSVIEKTTDRDTNSKAIHILLLIIEGNYIDEDSTRSSLLNSLTSALDKPQSQVISKDKTNILLSLSALINEFDCSFDELSGLYKSVSKAFRVYSDRSIRQTLVTVVQSIGNKFVDYQVVGELLDDLNANSPKRIEEPDFERRSSAFKTINEDLYKTFSTDQWFPIINCALFFINDELELAIRTNAAFTLKRFVDCFSEKESIEAASKFIHSFKDTVLPHLRIGIRHHNQDVQSEYIGLLSHIVEHNKYLPEFENMKVLFGEDDESNFFENITHIQLFSRQKAIRDLAGLRNELSGSNISHYLLPIVESYAVAKEEKFRNISNEAVVTIGLLCTCVTWTQYKALYRRYLAALKSSKPEELKVRVNIIVSVSKSLLDSTNSRKEGKNDDILKDFPTNQLEVDTYITKELFPSILKVLNVRDDQTIVARAPLAEALTCLIMCITEDLIETELPGTLTSTCQVMRSRSEELRDAVRKSLSKIVTILGAKYFKFILQELKTALSRGSQIHVLSFTVHHMLVLISPILEHGDLNDSAGLLVDIIMEDTFGAAGQEKDAEGYTSKMKEVKHKKSFDSAEILASNISLENFSFLVHPLKLLLSENVSYKTENKLDELLKRYALGLNHNSSSSTKEILVVCFELYKQSAKESEDRPFKGKKISESEEHFLVQLNARPLKMQTKNNQYICTLQKFSLELLRVSITRNDALLTVSNLEGFIPILQESLNSDNEGVCISSLKVLNIIVRLSFSEDIDEIFKSCAAKSLDIVKDSPSTNSEICQSSLKFLATIIRHKPNVELSDAAISYVLERVLPDLEEPNKQGLAFNFLKAVVSQHIMIPEVYDVMDKVAKIMVVNHSKEIRDMSRSVYFQFLMEYDQGRGKLEKQFKFLVNNLGYVTQAGRQSVMELIHSVVLKSGTEFLKKLASSFFVALANIVVSDDVAKCRELASTLISNIFKKLGTSNLSNIEAYVNAWLTQSSNDLLKRCGLNIYKIYIGEFGVGSNKRLDDVAKETIEITLKKSRNANEDSSDTLWEDVYINLSAFNSICSKLREEVFKEKYGDIWVSVIEVLLYPHSWVRLISCRLVGLLLSNLDNLEFEISDYQIQTIAYRLLHQLGAPSVSKELGTQIVKNLVLIVMRWESNKTLFIHNQDKVADTDEEQTRFKYASEYMVSRVCAIMRQERNFKDAYISKVSAIQFSAMLVQIMDENKIAEAAEKILLGLYNFTELDPSRSDEDAKLVELTTECMQIIENKMGVSDYTAIYSKVKLLVNSRRQERKTKRAQMALNAPDVAAKKKMKKHERFREKRKHVKDENGYYRAKKKRTI</sequence>
<dbReference type="GO" id="GO:0000480">
    <property type="term" value="P:endonucleolytic cleavage in 5'-ETS of tricistronic rRNA transcript (SSU-rRNA, 5.8S rRNA, LSU-rRNA)"/>
    <property type="evidence" value="ECO:0007669"/>
    <property type="project" value="EnsemblFungi"/>
</dbReference>
<dbReference type="PANTHER" id="PTHR17695">
    <property type="entry name" value="SMALL SUBUNIT PROCESSOME COMPONENT 20 HOMOLOG"/>
    <property type="match status" value="1"/>
</dbReference>
<dbReference type="Pfam" id="PF07539">
    <property type="entry name" value="UTP20_N"/>
    <property type="match status" value="1"/>
</dbReference>
<dbReference type="Proteomes" id="UP000095085">
    <property type="component" value="Unassembled WGS sequence"/>
</dbReference>
<dbReference type="SUPFAM" id="SSF48371">
    <property type="entry name" value="ARM repeat"/>
    <property type="match status" value="3"/>
</dbReference>
<dbReference type="OrthoDB" id="360653at2759"/>
<dbReference type="GO" id="GO:0030688">
    <property type="term" value="C:preribosome, small subunit precursor"/>
    <property type="evidence" value="ECO:0007669"/>
    <property type="project" value="EnsemblFungi"/>
</dbReference>
<dbReference type="RefSeq" id="XP_020075655.1">
    <property type="nucleotide sequence ID" value="XM_020218833.1"/>
</dbReference>
<dbReference type="InterPro" id="IPR052575">
    <property type="entry name" value="SSU_processome_comp_20"/>
</dbReference>
<name>A0A1E4RH53_9ASCO</name>
<dbReference type="GO" id="GO:0005654">
    <property type="term" value="C:nucleoplasm"/>
    <property type="evidence" value="ECO:0007669"/>
    <property type="project" value="EnsemblFungi"/>
</dbReference>
<evidence type="ECO:0000259" key="2">
    <source>
        <dbReference type="Pfam" id="PF07539"/>
    </source>
</evidence>
<keyword evidence="6" id="KW-1185">Reference proteome</keyword>
<evidence type="ECO:0000313" key="6">
    <source>
        <dbReference type="Proteomes" id="UP000095085"/>
    </source>
</evidence>
<dbReference type="InterPro" id="IPR016024">
    <property type="entry name" value="ARM-type_fold"/>
</dbReference>
<dbReference type="InterPro" id="IPR046523">
    <property type="entry name" value="UTP20_dom"/>
</dbReference>
<feature type="compositionally biased region" description="Basic residues" evidence="1">
    <location>
        <begin position="2510"/>
        <end position="2524"/>
    </location>
</feature>
<dbReference type="InterPro" id="IPR011430">
    <property type="entry name" value="UTP20_N"/>
</dbReference>
<dbReference type="Gene3D" id="1.25.10.10">
    <property type="entry name" value="Leucine-rich Repeat Variant"/>
    <property type="match status" value="1"/>
</dbReference>
<dbReference type="GO" id="GO:0000447">
    <property type="term" value="P:endonucleolytic cleavage in ITS1 to separate SSU-rRNA from 5.8S rRNA and LSU-rRNA from tricistronic rRNA transcript (SSU-rRNA, 5.8S rRNA, LSU-rRNA)"/>
    <property type="evidence" value="ECO:0007669"/>
    <property type="project" value="EnsemblFungi"/>
</dbReference>
<evidence type="ECO:0000259" key="3">
    <source>
        <dbReference type="Pfam" id="PF20416"/>
    </source>
</evidence>
<dbReference type="InterPro" id="IPR057525">
    <property type="entry name" value="UTP20_C"/>
</dbReference>
<organism evidence="5 6">
    <name type="scientific">Hyphopichia burtonii NRRL Y-1933</name>
    <dbReference type="NCBI Taxonomy" id="984485"/>
    <lineage>
        <taxon>Eukaryota</taxon>
        <taxon>Fungi</taxon>
        <taxon>Dikarya</taxon>
        <taxon>Ascomycota</taxon>
        <taxon>Saccharomycotina</taxon>
        <taxon>Pichiomycetes</taxon>
        <taxon>Debaryomycetaceae</taxon>
        <taxon>Hyphopichia</taxon>
    </lineage>
</organism>
<feature type="domain" description="U3 small nucleolar RNA-associated protein 20 C-terminal" evidence="4">
    <location>
        <begin position="2252"/>
        <end position="2524"/>
    </location>
</feature>
<evidence type="ECO:0000256" key="1">
    <source>
        <dbReference type="SAM" id="MobiDB-lite"/>
    </source>
</evidence>
<dbReference type="InterPro" id="IPR011989">
    <property type="entry name" value="ARM-like"/>
</dbReference>
<accession>A0A1E4RH53</accession>
<dbReference type="GO" id="GO:0032040">
    <property type="term" value="C:small-subunit processome"/>
    <property type="evidence" value="ECO:0007669"/>
    <property type="project" value="EnsemblFungi"/>
</dbReference>
<evidence type="ECO:0000313" key="5">
    <source>
        <dbReference type="EMBL" id="ODV66588.1"/>
    </source>
</evidence>
<dbReference type="Pfam" id="PF23099">
    <property type="entry name" value="UTP20_C"/>
    <property type="match status" value="1"/>
</dbReference>
<dbReference type="GeneID" id="30993383"/>
<proteinExistence type="predicted"/>
<feature type="domain" description="U3 small nucleolar RNA-associated protein 20 N-terminal" evidence="2">
    <location>
        <begin position="868"/>
        <end position="1455"/>
    </location>
</feature>
<dbReference type="GO" id="GO:0030686">
    <property type="term" value="C:90S preribosome"/>
    <property type="evidence" value="ECO:0007669"/>
    <property type="project" value="EnsemblFungi"/>
</dbReference>
<feature type="region of interest" description="Disordered" evidence="1">
    <location>
        <begin position="2510"/>
        <end position="2540"/>
    </location>
</feature>
<protein>
    <submittedName>
        <fullName evidence="5">Uncharacterized protein</fullName>
    </submittedName>
</protein>